<dbReference type="Gene3D" id="3.40.50.980">
    <property type="match status" value="2"/>
</dbReference>
<dbReference type="AlphaFoldDB" id="A0A838YGL0"/>
<dbReference type="GO" id="GO:0016405">
    <property type="term" value="F:CoA-ligase activity"/>
    <property type="evidence" value="ECO:0007669"/>
    <property type="project" value="TreeGrafter"/>
</dbReference>
<feature type="domain" description="AMP-dependent synthetase/ligase" evidence="2">
    <location>
        <begin position="2"/>
        <end position="356"/>
    </location>
</feature>
<keyword evidence="1" id="KW-0812">Transmembrane</keyword>
<organism evidence="4 5">
    <name type="scientific">SAR86 cluster bacterium</name>
    <dbReference type="NCBI Taxonomy" id="2030880"/>
    <lineage>
        <taxon>Bacteria</taxon>
        <taxon>Pseudomonadati</taxon>
        <taxon>Pseudomonadota</taxon>
        <taxon>Gammaproteobacteria</taxon>
        <taxon>SAR86 cluster</taxon>
    </lineage>
</organism>
<dbReference type="Gene3D" id="2.30.38.10">
    <property type="entry name" value="Luciferase, Domain 3"/>
    <property type="match status" value="1"/>
</dbReference>
<dbReference type="InterPro" id="IPR020845">
    <property type="entry name" value="AMP-binding_CS"/>
</dbReference>
<keyword evidence="1" id="KW-1133">Transmembrane helix</keyword>
<comment type="caution">
    <text evidence="4">The sequence shown here is derived from an EMBL/GenBank/DDBJ whole genome shotgun (WGS) entry which is preliminary data.</text>
</comment>
<dbReference type="PROSITE" id="PS00455">
    <property type="entry name" value="AMP_BINDING"/>
    <property type="match status" value="1"/>
</dbReference>
<dbReference type="InterPro" id="IPR000873">
    <property type="entry name" value="AMP-dep_synth/lig_dom"/>
</dbReference>
<feature type="non-terminal residue" evidence="4">
    <location>
        <position position="1"/>
    </location>
</feature>
<name>A0A838YGL0_9GAMM</name>
<accession>A0A838YGL0</accession>
<evidence type="ECO:0000259" key="2">
    <source>
        <dbReference type="Pfam" id="PF00501"/>
    </source>
</evidence>
<protein>
    <submittedName>
        <fullName evidence="4">Acyl--CoA ligase</fullName>
    </submittedName>
</protein>
<dbReference type="PANTHER" id="PTHR24096">
    <property type="entry name" value="LONG-CHAIN-FATTY-ACID--COA LIGASE"/>
    <property type="match status" value="1"/>
</dbReference>
<evidence type="ECO:0000313" key="5">
    <source>
        <dbReference type="Proteomes" id="UP000585327"/>
    </source>
</evidence>
<dbReference type="Pfam" id="PF13193">
    <property type="entry name" value="AMP-binding_C"/>
    <property type="match status" value="1"/>
</dbReference>
<reference evidence="4 5" key="1">
    <citation type="submission" date="2020-06" db="EMBL/GenBank/DDBJ databases">
        <title>Dysbiosis in marine aquaculture revealed through microbiome analysis: reverse ecology for environmental sustainability.</title>
        <authorList>
            <person name="Haro-Moreno J.M."/>
            <person name="Coutinho F.H."/>
            <person name="Zaragoza-Solas A."/>
            <person name="Picazo A."/>
            <person name="Almagro-Moreno S."/>
            <person name="Lopez-Perez M."/>
        </authorList>
    </citation>
    <scope>NUCLEOTIDE SEQUENCE [LARGE SCALE GENOMIC DNA]</scope>
    <source>
        <strain evidence="4">MCMED-G42</strain>
    </source>
</reference>
<dbReference type="Proteomes" id="UP000585327">
    <property type="component" value="Unassembled WGS sequence"/>
</dbReference>
<dbReference type="InterPro" id="IPR025110">
    <property type="entry name" value="AMP-bd_C"/>
</dbReference>
<dbReference type="Pfam" id="PF00501">
    <property type="entry name" value="AMP-binding"/>
    <property type="match status" value="1"/>
</dbReference>
<proteinExistence type="predicted"/>
<evidence type="ECO:0000256" key="1">
    <source>
        <dbReference type="SAM" id="Phobius"/>
    </source>
</evidence>
<dbReference type="EMBL" id="JACETM010000016">
    <property type="protein sequence ID" value="MBA4724037.1"/>
    <property type="molecule type" value="Genomic_DNA"/>
</dbReference>
<evidence type="ECO:0000313" key="4">
    <source>
        <dbReference type="EMBL" id="MBA4724037.1"/>
    </source>
</evidence>
<dbReference type="PANTHER" id="PTHR24096:SF393">
    <property type="entry name" value="LIGASE, PUTATIVE-RELATED"/>
    <property type="match status" value="1"/>
</dbReference>
<dbReference type="InterPro" id="IPR045851">
    <property type="entry name" value="AMP-bd_C_sf"/>
</dbReference>
<keyword evidence="4" id="KW-0436">Ligase</keyword>
<feature type="domain" description="AMP-binding enzyme C-terminal" evidence="3">
    <location>
        <begin position="406"/>
        <end position="482"/>
    </location>
</feature>
<feature type="transmembrane region" description="Helical" evidence="1">
    <location>
        <begin position="40"/>
        <end position="62"/>
    </location>
</feature>
<dbReference type="SUPFAM" id="SSF56801">
    <property type="entry name" value="Acetyl-CoA synthetase-like"/>
    <property type="match status" value="1"/>
</dbReference>
<gene>
    <name evidence="4" type="ORF">H2021_02350</name>
</gene>
<keyword evidence="1" id="KW-0472">Membrane</keyword>
<sequence>ERYTYKEVYERSAQVANALIATGIKKGDRVAICMQNNPEYIFSFMGIMGMGAVCVPLNSWWVPSEVIYGLEHSDAKLLIADKKRLQGLESMPDVIKVVTTYADDENFTSFNSFVEGQSSSWPKVEINRNDYASIYYTSGSTGRPKGVLSSQKGILSTMFSWTCYSVVASQIAAKTNPDATPLVSPDLAVLHCVPLFHVTGSHSAFLMSILIGRKIVMMKKWDAGEALKIIEEEKVSDITGVPTQTWELLSHPKKNDYDLSSLKVLGGGGGPRPAEHVKQLDEQFEGRPGIGYGLSETNALATLGNGDEYVNHPSSTGRVVPPLTEIKILDNDWNEVAEGELGEIAIKTPASMVGYWKNDEATKECMNEDGWFRTGDLGKFEGPFLYIVDRVKDMVIRGGENIACPEVEAAIYEHENVLEVCVFGVPDTRLGEIVSCCIYLKPGTNLNQEELSSFLSDKLAPFKIPAEFNFTENKIPRLASEKFDKPTLRKIYSK</sequence>
<dbReference type="GO" id="GO:0019748">
    <property type="term" value="P:secondary metabolic process"/>
    <property type="evidence" value="ECO:0007669"/>
    <property type="project" value="TreeGrafter"/>
</dbReference>
<evidence type="ECO:0000259" key="3">
    <source>
        <dbReference type="Pfam" id="PF13193"/>
    </source>
</evidence>
<dbReference type="Gene3D" id="3.30.300.30">
    <property type="match status" value="1"/>
</dbReference>